<dbReference type="AlphaFoldDB" id="A0A3A3G2Z1"/>
<dbReference type="GO" id="GO:0003700">
    <property type="term" value="F:DNA-binding transcription factor activity"/>
    <property type="evidence" value="ECO:0007669"/>
    <property type="project" value="InterPro"/>
</dbReference>
<dbReference type="Pfam" id="PF00126">
    <property type="entry name" value="HTH_1"/>
    <property type="match status" value="1"/>
</dbReference>
<dbReference type="CDD" id="cd08451">
    <property type="entry name" value="PBP2_BudR"/>
    <property type="match status" value="1"/>
</dbReference>
<dbReference type="RefSeq" id="WP_119772318.1">
    <property type="nucleotide sequence ID" value="NZ_QYUO01000003.1"/>
</dbReference>
<dbReference type="InterPro" id="IPR037410">
    <property type="entry name" value="BudR_PBP2"/>
</dbReference>
<feature type="domain" description="HTH lysR-type" evidence="5">
    <location>
        <begin position="1"/>
        <end position="58"/>
    </location>
</feature>
<comment type="similarity">
    <text evidence="1">Belongs to the LysR transcriptional regulatory family.</text>
</comment>
<sequence>MELRHLRYFVVVAEEGHFTRAAQRLSMQQPPLSQQIRALEQELGFDLFRRHPKGAELTAGGVVFLQEAKAILDGVEQGAARAARAASGSAGNISVGFTSSAAAHPIIPQIMRSYRAAWPGVTLEFREGNAAELTDALSAATLDIAFLRLPVSQPPGIHFKRLLEEEMLLVLPVGHPLLRKHTGRSMPTISLKSLKDEQFILVRRRGAPGMYSNLIDACVRAGFTPNITVEVERMLTNISLVAAGAGISAVPASMKGFHEDAVVYCHIQEAGPDLNAPLTMACRDGETKATVRHFMDEAARFSRPGKAKKSKRQ</sequence>
<dbReference type="SUPFAM" id="SSF53850">
    <property type="entry name" value="Periplasmic binding protein-like II"/>
    <property type="match status" value="1"/>
</dbReference>
<dbReference type="Gene3D" id="1.10.10.10">
    <property type="entry name" value="Winged helix-like DNA-binding domain superfamily/Winged helix DNA-binding domain"/>
    <property type="match status" value="1"/>
</dbReference>
<dbReference type="GO" id="GO:0032993">
    <property type="term" value="C:protein-DNA complex"/>
    <property type="evidence" value="ECO:0007669"/>
    <property type="project" value="TreeGrafter"/>
</dbReference>
<evidence type="ECO:0000256" key="1">
    <source>
        <dbReference type="ARBA" id="ARBA00009437"/>
    </source>
</evidence>
<dbReference type="InterPro" id="IPR000847">
    <property type="entry name" value="LysR_HTH_N"/>
</dbReference>
<keyword evidence="2" id="KW-0805">Transcription regulation</keyword>
<dbReference type="PROSITE" id="PS50931">
    <property type="entry name" value="HTH_LYSR"/>
    <property type="match status" value="1"/>
</dbReference>
<evidence type="ECO:0000256" key="4">
    <source>
        <dbReference type="ARBA" id="ARBA00023163"/>
    </source>
</evidence>
<dbReference type="InterPro" id="IPR036390">
    <property type="entry name" value="WH_DNA-bd_sf"/>
</dbReference>
<evidence type="ECO:0000313" key="7">
    <source>
        <dbReference type="Proteomes" id="UP000265955"/>
    </source>
</evidence>
<dbReference type="Proteomes" id="UP000265955">
    <property type="component" value="Unassembled WGS sequence"/>
</dbReference>
<reference evidence="7" key="1">
    <citation type="submission" date="2018-09" db="EMBL/GenBank/DDBJ databases">
        <authorList>
            <person name="Zhu H."/>
        </authorList>
    </citation>
    <scope>NUCLEOTIDE SEQUENCE [LARGE SCALE GENOMIC DNA]</scope>
    <source>
        <strain evidence="7">K1R23-30</strain>
    </source>
</reference>
<keyword evidence="7" id="KW-1185">Reference proteome</keyword>
<name>A0A3A3G2Z1_9BURK</name>
<dbReference type="PRINTS" id="PR00039">
    <property type="entry name" value="HTHLYSR"/>
</dbReference>
<dbReference type="GO" id="GO:0003677">
    <property type="term" value="F:DNA binding"/>
    <property type="evidence" value="ECO:0007669"/>
    <property type="project" value="UniProtKB-KW"/>
</dbReference>
<dbReference type="PANTHER" id="PTHR30346:SF30">
    <property type="entry name" value="SMALL NEUTRAL PROTEASE REGULATORY PROTEIN"/>
    <property type="match status" value="1"/>
</dbReference>
<evidence type="ECO:0000256" key="3">
    <source>
        <dbReference type="ARBA" id="ARBA00023125"/>
    </source>
</evidence>
<evidence type="ECO:0000256" key="2">
    <source>
        <dbReference type="ARBA" id="ARBA00023015"/>
    </source>
</evidence>
<gene>
    <name evidence="6" type="ORF">D3871_27845</name>
</gene>
<dbReference type="InterPro" id="IPR036388">
    <property type="entry name" value="WH-like_DNA-bd_sf"/>
</dbReference>
<keyword evidence="4" id="KW-0804">Transcription</keyword>
<dbReference type="PANTHER" id="PTHR30346">
    <property type="entry name" value="TRANSCRIPTIONAL DUAL REGULATOR HCAR-RELATED"/>
    <property type="match status" value="1"/>
</dbReference>
<dbReference type="Pfam" id="PF03466">
    <property type="entry name" value="LysR_substrate"/>
    <property type="match status" value="1"/>
</dbReference>
<dbReference type="InterPro" id="IPR005119">
    <property type="entry name" value="LysR_subst-bd"/>
</dbReference>
<proteinExistence type="inferred from homology"/>
<keyword evidence="3" id="KW-0238">DNA-binding</keyword>
<accession>A0A3A3G2Z1</accession>
<dbReference type="EMBL" id="QYUO01000003">
    <property type="protein sequence ID" value="RJF92433.1"/>
    <property type="molecule type" value="Genomic_DNA"/>
</dbReference>
<evidence type="ECO:0000313" key="6">
    <source>
        <dbReference type="EMBL" id="RJF92433.1"/>
    </source>
</evidence>
<evidence type="ECO:0000259" key="5">
    <source>
        <dbReference type="PROSITE" id="PS50931"/>
    </source>
</evidence>
<organism evidence="6 7">
    <name type="scientific">Noviherbaspirillum saxi</name>
    <dbReference type="NCBI Taxonomy" id="2320863"/>
    <lineage>
        <taxon>Bacteria</taxon>
        <taxon>Pseudomonadati</taxon>
        <taxon>Pseudomonadota</taxon>
        <taxon>Betaproteobacteria</taxon>
        <taxon>Burkholderiales</taxon>
        <taxon>Oxalobacteraceae</taxon>
        <taxon>Noviherbaspirillum</taxon>
    </lineage>
</organism>
<dbReference type="FunFam" id="1.10.10.10:FF:000001">
    <property type="entry name" value="LysR family transcriptional regulator"/>
    <property type="match status" value="1"/>
</dbReference>
<dbReference type="SUPFAM" id="SSF46785">
    <property type="entry name" value="Winged helix' DNA-binding domain"/>
    <property type="match status" value="1"/>
</dbReference>
<dbReference type="Gene3D" id="3.40.190.10">
    <property type="entry name" value="Periplasmic binding protein-like II"/>
    <property type="match status" value="2"/>
</dbReference>
<comment type="caution">
    <text evidence="6">The sequence shown here is derived from an EMBL/GenBank/DDBJ whole genome shotgun (WGS) entry which is preliminary data.</text>
</comment>
<dbReference type="OrthoDB" id="8807047at2"/>
<protein>
    <submittedName>
        <fullName evidence="6">LysR family transcriptional regulator</fullName>
    </submittedName>
</protein>